<reference evidence="2 3" key="1">
    <citation type="journal article" date="2007" name="PLoS Genet.">
        <title>Patterns and implications of gene gain and loss in the evolution of Prochlorococcus.</title>
        <authorList>
            <person name="Kettler G.C."/>
            <person name="Martiny A.C."/>
            <person name="Huang K."/>
            <person name="Zucker J."/>
            <person name="Coleman M.L."/>
            <person name="Rodrigue S."/>
            <person name="Chen F."/>
            <person name="Lapidus A."/>
            <person name="Ferriera S."/>
            <person name="Johnson J."/>
            <person name="Steglich C."/>
            <person name="Church G.M."/>
            <person name="Richardson P."/>
            <person name="Chisholm S.W."/>
        </authorList>
    </citation>
    <scope>NUCLEOTIDE SEQUENCE [LARGE SCALE GENOMIC DNA]</scope>
    <source>
        <strain evidence="3">MIT 9211</strain>
    </source>
</reference>
<dbReference type="HOGENOM" id="CLU_1853434_0_0_3"/>
<dbReference type="eggNOG" id="ENOG5032I23">
    <property type="taxonomic scope" value="Bacteria"/>
</dbReference>
<organism evidence="2 3">
    <name type="scientific">Prochlorococcus marinus (strain MIT 9211)</name>
    <dbReference type="NCBI Taxonomy" id="93059"/>
    <lineage>
        <taxon>Bacteria</taxon>
        <taxon>Bacillati</taxon>
        <taxon>Cyanobacteriota</taxon>
        <taxon>Cyanophyceae</taxon>
        <taxon>Synechococcales</taxon>
        <taxon>Prochlorococcaceae</taxon>
        <taxon>Prochlorococcus</taxon>
    </lineage>
</organism>
<dbReference type="KEGG" id="pmj:P9211_06161"/>
<keyword evidence="3" id="KW-1185">Reference proteome</keyword>
<feature type="region of interest" description="Disordered" evidence="1">
    <location>
        <begin position="134"/>
        <end position="156"/>
    </location>
</feature>
<dbReference type="AlphaFoldDB" id="A9B9N5"/>
<evidence type="ECO:0000313" key="3">
    <source>
        <dbReference type="Proteomes" id="UP000000788"/>
    </source>
</evidence>
<protein>
    <submittedName>
        <fullName evidence="2">Uncharacterized protein</fullName>
    </submittedName>
</protein>
<dbReference type="Proteomes" id="UP000000788">
    <property type="component" value="Chromosome"/>
</dbReference>
<proteinExistence type="predicted"/>
<gene>
    <name evidence="2" type="ordered locus">P9211_06161</name>
</gene>
<evidence type="ECO:0000256" key="1">
    <source>
        <dbReference type="SAM" id="MobiDB-lite"/>
    </source>
</evidence>
<accession>A9B9N5</accession>
<name>A9B9N5_PROM4</name>
<dbReference type="STRING" id="93059.P9211_06161"/>
<dbReference type="EMBL" id="CP000878">
    <property type="protein sequence ID" value="ABX08547.1"/>
    <property type="molecule type" value="Genomic_DNA"/>
</dbReference>
<evidence type="ECO:0000313" key="2">
    <source>
        <dbReference type="EMBL" id="ABX08547.1"/>
    </source>
</evidence>
<sequence>MDRISTRGVVKDINRFILTFFFATTFFLAPVVILASTAELSPTVSDISKQFSEKFCASIGNGITPEKAGEVAATQLSKNLLFTPAMKEIISAPKEELAASLSKNIFDGCGNALGPTKEKVNDYIAQLTKKIPKETSGGLQIPPTRQKPTNKALANY</sequence>